<feature type="domain" description="CzcB-like barrel-sandwich hybrid" evidence="10">
    <location>
        <begin position="92"/>
        <end position="237"/>
    </location>
</feature>
<feature type="domain" description="CzcB-like alpha-helical hairpin" evidence="8">
    <location>
        <begin position="133"/>
        <end position="190"/>
    </location>
</feature>
<dbReference type="Gene3D" id="2.40.420.20">
    <property type="match status" value="1"/>
</dbReference>
<keyword evidence="13" id="KW-1185">Reference proteome</keyword>
<evidence type="ECO:0000256" key="2">
    <source>
        <dbReference type="ARBA" id="ARBA00022448"/>
    </source>
</evidence>
<dbReference type="PANTHER" id="PTHR30097:SF4">
    <property type="entry name" value="SLR6042 PROTEIN"/>
    <property type="match status" value="1"/>
</dbReference>
<dbReference type="PROSITE" id="PS51257">
    <property type="entry name" value="PROKAR_LIPOPROTEIN"/>
    <property type="match status" value="1"/>
</dbReference>
<dbReference type="SUPFAM" id="SSF111369">
    <property type="entry name" value="HlyD-like secretion proteins"/>
    <property type="match status" value="1"/>
</dbReference>
<feature type="chain" id="PRO_5003140751" evidence="7">
    <location>
        <begin position="21"/>
        <end position="407"/>
    </location>
</feature>
<dbReference type="Pfam" id="PF25954">
    <property type="entry name" value="Beta-barrel_RND_2"/>
    <property type="match status" value="1"/>
</dbReference>
<dbReference type="RefSeq" id="WP_013301825.1">
    <property type="nucleotide sequence ID" value="NC_014414.1"/>
</dbReference>
<evidence type="ECO:0000259" key="11">
    <source>
        <dbReference type="Pfam" id="PF25975"/>
    </source>
</evidence>
<evidence type="ECO:0000313" key="13">
    <source>
        <dbReference type="Proteomes" id="UP000001302"/>
    </source>
</evidence>
<organism evidence="12 13">
    <name type="scientific">Parvularcula bermudensis (strain ATCC BAA-594 / HTCC2503 / KCTC 12087)</name>
    <dbReference type="NCBI Taxonomy" id="314260"/>
    <lineage>
        <taxon>Bacteria</taxon>
        <taxon>Pseudomonadati</taxon>
        <taxon>Pseudomonadota</taxon>
        <taxon>Alphaproteobacteria</taxon>
        <taxon>Parvularculales</taxon>
        <taxon>Parvularculaceae</taxon>
        <taxon>Parvularcula</taxon>
    </lineage>
</organism>
<dbReference type="FunFam" id="2.40.30.170:FF:000010">
    <property type="entry name" value="Efflux RND transporter periplasmic adaptor subunit"/>
    <property type="match status" value="1"/>
</dbReference>
<dbReference type="InterPro" id="IPR058792">
    <property type="entry name" value="Beta-barrel_RND_2"/>
</dbReference>
<evidence type="ECO:0000256" key="5">
    <source>
        <dbReference type="ARBA" id="ARBA00058766"/>
    </source>
</evidence>
<evidence type="ECO:0000259" key="8">
    <source>
        <dbReference type="Pfam" id="PF25893"/>
    </source>
</evidence>
<dbReference type="FunFam" id="2.40.420.20:FF:000006">
    <property type="entry name" value="RND family efflux transporter MFP subunit"/>
    <property type="match status" value="1"/>
</dbReference>
<dbReference type="InterPro" id="IPR058647">
    <property type="entry name" value="BSH_CzcB-like"/>
</dbReference>
<dbReference type="Pfam" id="PF25975">
    <property type="entry name" value="CzcB_C"/>
    <property type="match status" value="1"/>
</dbReference>
<dbReference type="EMBL" id="CP002156">
    <property type="protein sequence ID" value="ADM10851.1"/>
    <property type="molecule type" value="Genomic_DNA"/>
</dbReference>
<dbReference type="STRING" id="314260.PB2503_00420"/>
<comment type="similarity">
    <text evidence="1">Belongs to the membrane fusion protein (MFP) (TC 8.A.1) family.</text>
</comment>
<dbReference type="Pfam" id="PF25893">
    <property type="entry name" value="HH_CzcB"/>
    <property type="match status" value="1"/>
</dbReference>
<sequence length="407" mass="42032">MNIYKTISLLALAASLAACGAEGEEDLRPSQQSEAVTDDHGDEGEHGDEEGDTVELSAEDASALGIQLATAGRTVIGGETDLPAELSFAADKIATIAPRVGGVVRSLDATEGDLVEAGQVLAVLDSGRLATLMSDYHSARAAERYARATLERESGLRDQGITSESEFAQARQEATMAVARREAAETALHAAGIDHEAIETAQAGADGAAGRYRITAPIAGRVIERRLSLGQSVQAGEDGGSPAFVVADDSVVWADVQVYAADLGAVRSGQTVILKGESGAAIAEGEVAFVTPQLAEGSRTATARVVLDNPEGLLRPGQFVTASIATGTDGETLTVPKGAVVVFEGQDVVFTRSEHGFAPVPVETGRQVGDRLEIVSGLAAGDRFVTEGAFTLKAELEKDAFGDGHGH</sequence>
<keyword evidence="3" id="KW-0862">Zinc</keyword>
<dbReference type="Gene3D" id="2.40.30.170">
    <property type="match status" value="1"/>
</dbReference>
<dbReference type="AlphaFoldDB" id="E0TIJ3"/>
<evidence type="ECO:0000313" key="12">
    <source>
        <dbReference type="EMBL" id="ADM10851.1"/>
    </source>
</evidence>
<feature type="region of interest" description="Disordered" evidence="6">
    <location>
        <begin position="23"/>
        <end position="54"/>
    </location>
</feature>
<dbReference type="GO" id="GO:0016020">
    <property type="term" value="C:membrane"/>
    <property type="evidence" value="ECO:0007669"/>
    <property type="project" value="InterPro"/>
</dbReference>
<evidence type="ECO:0000256" key="7">
    <source>
        <dbReference type="SAM" id="SignalP"/>
    </source>
</evidence>
<dbReference type="InterPro" id="IPR058648">
    <property type="entry name" value="HH_CzcB-like"/>
</dbReference>
<dbReference type="GO" id="GO:0046914">
    <property type="term" value="F:transition metal ion binding"/>
    <property type="evidence" value="ECO:0007669"/>
    <property type="project" value="TreeGrafter"/>
</dbReference>
<dbReference type="NCBIfam" id="TIGR01730">
    <property type="entry name" value="RND_mfp"/>
    <property type="match status" value="1"/>
</dbReference>
<evidence type="ECO:0000256" key="3">
    <source>
        <dbReference type="ARBA" id="ARBA00022833"/>
    </source>
</evidence>
<gene>
    <name evidence="12" type="ordered locus">PB2503_00420</name>
</gene>
<dbReference type="Gene3D" id="2.40.50.100">
    <property type="match status" value="1"/>
</dbReference>
<feature type="compositionally biased region" description="Acidic residues" evidence="6">
    <location>
        <begin position="40"/>
        <end position="53"/>
    </location>
</feature>
<dbReference type="PANTHER" id="PTHR30097">
    <property type="entry name" value="CATION EFFLUX SYSTEM PROTEIN CUSB"/>
    <property type="match status" value="1"/>
</dbReference>
<protein>
    <submittedName>
        <fullName evidence="12">RND divalent metal cation efflux membrane fusion protein CzcB</fullName>
    </submittedName>
</protein>
<accession>E0TIJ3</accession>
<dbReference type="KEGG" id="pbr:PB2503_00420"/>
<dbReference type="Proteomes" id="UP000001302">
    <property type="component" value="Chromosome"/>
</dbReference>
<feature type="domain" description="CzcB-like C-terminal circularly permuted SH3-like" evidence="11">
    <location>
        <begin position="333"/>
        <end position="393"/>
    </location>
</feature>
<name>E0TIJ3_PARBH</name>
<dbReference type="HOGENOM" id="CLU_018816_13_0_5"/>
<evidence type="ECO:0000259" key="9">
    <source>
        <dbReference type="Pfam" id="PF25954"/>
    </source>
</evidence>
<evidence type="ECO:0000256" key="4">
    <source>
        <dbReference type="ARBA" id="ARBA00043263"/>
    </source>
</evidence>
<evidence type="ECO:0000256" key="6">
    <source>
        <dbReference type="SAM" id="MobiDB-lite"/>
    </source>
</evidence>
<dbReference type="InterPro" id="IPR051909">
    <property type="entry name" value="MFP_Cation_Efflux"/>
</dbReference>
<keyword evidence="2" id="KW-0813">Transport</keyword>
<keyword evidence="4" id="KW-0105">Cadmium resistance</keyword>
<reference evidence="13" key="1">
    <citation type="submission" date="2010-08" db="EMBL/GenBank/DDBJ databases">
        <title>Genome sequence of Parvularcula bermudensis HTCC2503.</title>
        <authorList>
            <person name="Kang D.-M."/>
            <person name="Oh H.-M."/>
            <person name="Cho J.-C."/>
        </authorList>
    </citation>
    <scope>NUCLEOTIDE SEQUENCE [LARGE SCALE GENOMIC DNA]</scope>
    <source>
        <strain evidence="13">ATCC BAA-594 / HTCC2503 / KCTC 12087</strain>
    </source>
</reference>
<comment type="function">
    <text evidence="5">CzcA and CzcB together would act in zinc efflux nearly as effectively as the complete czc efflux system (CzcABC). The CzcB protein is thought to funnel zinc cations to the CzcA transport protein.</text>
</comment>
<dbReference type="GO" id="GO:0046686">
    <property type="term" value="P:response to cadmium ion"/>
    <property type="evidence" value="ECO:0007669"/>
    <property type="project" value="UniProtKB-KW"/>
</dbReference>
<dbReference type="OrthoDB" id="9774837at2"/>
<dbReference type="eggNOG" id="COG0845">
    <property type="taxonomic scope" value="Bacteria"/>
</dbReference>
<dbReference type="InterPro" id="IPR058649">
    <property type="entry name" value="CzcB_C"/>
</dbReference>
<dbReference type="GO" id="GO:0022857">
    <property type="term" value="F:transmembrane transporter activity"/>
    <property type="evidence" value="ECO:0007669"/>
    <property type="project" value="InterPro"/>
</dbReference>
<evidence type="ECO:0000259" key="10">
    <source>
        <dbReference type="Pfam" id="PF25973"/>
    </source>
</evidence>
<feature type="signal peptide" evidence="7">
    <location>
        <begin position="1"/>
        <end position="20"/>
    </location>
</feature>
<evidence type="ECO:0000256" key="1">
    <source>
        <dbReference type="ARBA" id="ARBA00009477"/>
    </source>
</evidence>
<dbReference type="Gene3D" id="1.10.287.470">
    <property type="entry name" value="Helix hairpin bin"/>
    <property type="match status" value="1"/>
</dbReference>
<dbReference type="InterPro" id="IPR006143">
    <property type="entry name" value="RND_pump_MFP"/>
</dbReference>
<dbReference type="GO" id="GO:0015679">
    <property type="term" value="P:plasma membrane copper ion transport"/>
    <property type="evidence" value="ECO:0007669"/>
    <property type="project" value="TreeGrafter"/>
</dbReference>
<dbReference type="GO" id="GO:0060003">
    <property type="term" value="P:copper ion export"/>
    <property type="evidence" value="ECO:0007669"/>
    <property type="project" value="TreeGrafter"/>
</dbReference>
<dbReference type="GO" id="GO:0030288">
    <property type="term" value="C:outer membrane-bounded periplasmic space"/>
    <property type="evidence" value="ECO:0007669"/>
    <property type="project" value="TreeGrafter"/>
</dbReference>
<proteinExistence type="inferred from homology"/>
<dbReference type="Pfam" id="PF25973">
    <property type="entry name" value="BSH_CzcB"/>
    <property type="match status" value="1"/>
</dbReference>
<keyword evidence="7" id="KW-0732">Signal</keyword>
<feature type="domain" description="CusB-like beta-barrel" evidence="9">
    <location>
        <begin position="252"/>
        <end position="326"/>
    </location>
</feature>
<reference evidence="12 13" key="2">
    <citation type="journal article" date="2011" name="J. Bacteriol.">
        <title>Complete genome sequence of strain HTCC2503T of Parvularcula bermudensis, the type species of the order "Parvularculales" in the class Alphaproteobacteria.</title>
        <authorList>
            <person name="Oh H.M."/>
            <person name="Kang I."/>
            <person name="Vergin K.L."/>
            <person name="Kang D."/>
            <person name="Rhee K.H."/>
            <person name="Giovannoni S.J."/>
            <person name="Cho J.C."/>
        </authorList>
    </citation>
    <scope>NUCLEOTIDE SEQUENCE [LARGE SCALE GENOMIC DNA]</scope>
    <source>
        <strain evidence="13">ATCC BAA-594 / HTCC2503 / KCTC 12087</strain>
    </source>
</reference>